<dbReference type="AlphaFoldDB" id="A0ABD6D796"/>
<dbReference type="RefSeq" id="WP_256395633.1">
    <property type="nucleotide sequence ID" value="NZ_JANHDJ010000002.1"/>
</dbReference>
<proteinExistence type="predicted"/>
<organism evidence="2 3">
    <name type="scientific">Halohasta litorea</name>
    <dbReference type="NCBI Taxonomy" id="869891"/>
    <lineage>
        <taxon>Archaea</taxon>
        <taxon>Methanobacteriati</taxon>
        <taxon>Methanobacteriota</taxon>
        <taxon>Stenosarchaea group</taxon>
        <taxon>Halobacteria</taxon>
        <taxon>Halobacteriales</taxon>
        <taxon>Haloferacaceae</taxon>
        <taxon>Halohasta</taxon>
    </lineage>
</organism>
<dbReference type="Proteomes" id="UP001597052">
    <property type="component" value="Unassembled WGS sequence"/>
</dbReference>
<keyword evidence="1" id="KW-0472">Membrane</keyword>
<evidence type="ECO:0000313" key="3">
    <source>
        <dbReference type="Proteomes" id="UP001597052"/>
    </source>
</evidence>
<evidence type="ECO:0000313" key="2">
    <source>
        <dbReference type="EMBL" id="MFD1641992.1"/>
    </source>
</evidence>
<keyword evidence="1" id="KW-1133">Transmembrane helix</keyword>
<dbReference type="EMBL" id="JBHUDM010000002">
    <property type="protein sequence ID" value="MFD1641992.1"/>
    <property type="molecule type" value="Genomic_DNA"/>
</dbReference>
<gene>
    <name evidence="2" type="ORF">ACFSBW_08915</name>
</gene>
<feature type="transmembrane region" description="Helical" evidence="1">
    <location>
        <begin position="16"/>
        <end position="40"/>
    </location>
</feature>
<accession>A0ABD6D796</accession>
<sequence length="129" mass="14074">MNSHTHSSDRAKVDVINFWCVVVLVVSAASVAGVVGAAVVAGEFDDRNFNVNESQNGSDVGVLMETNTDGTTRVRWSERGEAQFLEIRADGEVVERLNFIGDETTVESGEFEVYAVYEDRPTTLVDSRG</sequence>
<name>A0ABD6D796_9EURY</name>
<comment type="caution">
    <text evidence="2">The sequence shown here is derived from an EMBL/GenBank/DDBJ whole genome shotgun (WGS) entry which is preliminary data.</text>
</comment>
<keyword evidence="1" id="KW-0812">Transmembrane</keyword>
<protein>
    <submittedName>
        <fullName evidence="2">Uncharacterized protein</fullName>
    </submittedName>
</protein>
<evidence type="ECO:0000256" key="1">
    <source>
        <dbReference type="SAM" id="Phobius"/>
    </source>
</evidence>
<reference evidence="2 3" key="1">
    <citation type="journal article" date="2019" name="Int. J. Syst. Evol. Microbiol.">
        <title>The Global Catalogue of Microorganisms (GCM) 10K type strain sequencing project: providing services to taxonomists for standard genome sequencing and annotation.</title>
        <authorList>
            <consortium name="The Broad Institute Genomics Platform"/>
            <consortium name="The Broad Institute Genome Sequencing Center for Infectious Disease"/>
            <person name="Wu L."/>
            <person name="Ma J."/>
        </authorList>
    </citation>
    <scope>NUCLEOTIDE SEQUENCE [LARGE SCALE GENOMIC DNA]</scope>
    <source>
        <strain evidence="2 3">CGMCC 1.10593</strain>
    </source>
</reference>
<keyword evidence="3" id="KW-1185">Reference proteome</keyword>